<proteinExistence type="predicted"/>
<dbReference type="FunCoup" id="A0A1U8B7J8">
    <property type="interactions" value="1876"/>
</dbReference>
<accession>A0A1U8B7J8</accession>
<dbReference type="GO" id="GO:0017056">
    <property type="term" value="F:structural constituent of nuclear pore"/>
    <property type="evidence" value="ECO:0007669"/>
    <property type="project" value="InterPro"/>
</dbReference>
<gene>
    <name evidence="4" type="primary">LOC104607870</name>
</gene>
<feature type="region of interest" description="Disordered" evidence="2">
    <location>
        <begin position="1061"/>
        <end position="1118"/>
    </location>
</feature>
<dbReference type="PANTHER" id="PTHR34418">
    <property type="entry name" value="NUCLEAR PORE COMPLEX PROTEIN NUP214 ISOFORM X1"/>
    <property type="match status" value="1"/>
</dbReference>
<keyword evidence="1" id="KW-0175">Coiled coil</keyword>
<feature type="region of interest" description="Disordered" evidence="2">
    <location>
        <begin position="714"/>
        <end position="752"/>
    </location>
</feature>
<feature type="region of interest" description="Disordered" evidence="2">
    <location>
        <begin position="1583"/>
        <end position="1608"/>
    </location>
</feature>
<evidence type="ECO:0000313" key="3">
    <source>
        <dbReference type="Proteomes" id="UP000189703"/>
    </source>
</evidence>
<feature type="compositionally biased region" description="Polar residues" evidence="2">
    <location>
        <begin position="1077"/>
        <end position="1091"/>
    </location>
</feature>
<dbReference type="InterPro" id="IPR044694">
    <property type="entry name" value="NUP214"/>
</dbReference>
<evidence type="ECO:0000256" key="2">
    <source>
        <dbReference type="SAM" id="MobiDB-lite"/>
    </source>
</evidence>
<organism evidence="3 4">
    <name type="scientific">Nelumbo nucifera</name>
    <name type="common">Sacred lotus</name>
    <dbReference type="NCBI Taxonomy" id="4432"/>
    <lineage>
        <taxon>Eukaryota</taxon>
        <taxon>Viridiplantae</taxon>
        <taxon>Streptophyta</taxon>
        <taxon>Embryophyta</taxon>
        <taxon>Tracheophyta</taxon>
        <taxon>Spermatophyta</taxon>
        <taxon>Magnoliopsida</taxon>
        <taxon>Proteales</taxon>
        <taxon>Nelumbonaceae</taxon>
        <taxon>Nelumbo</taxon>
    </lineage>
</organism>
<evidence type="ECO:0000313" key="4">
    <source>
        <dbReference type="RefSeq" id="XP_010271928.1"/>
    </source>
</evidence>
<dbReference type="RefSeq" id="XP_010271928.1">
    <property type="nucleotide sequence ID" value="XM_010273626.2"/>
</dbReference>
<feature type="region of interest" description="Disordered" evidence="2">
    <location>
        <begin position="1158"/>
        <end position="1197"/>
    </location>
</feature>
<sequence length="1861" mass="197862">MAVSNEERGATVVLEEEKEGNREESADYYFDKVGEPVPLKPHDSVFDLESLPAQPLAVSEQFSAIFVAHPEGFCVARTKDVIELAKDIKNKGSSSCIQELSIVDVPLGKVYILALSMDSSTLAAAVGGDVHFFLVDSLLKKEKNPSFHCSLTDSCHVKDLRWRKKLENSYVVLSNHGILYQGVVGSPLKDVMDNVDAVEWSFKGNFVAIAKKNILSILSSKFEELFHISLLFKSWIGDADPKYTIKVDCIKWVRHDCIILGCFQLTEDGKEEGYLVQVIISRNGKIVDAASEKVVLSFDDLFEGFVDDIVPYGGGPYLFFSYLEKWGFALTANRKNTDRHIVLMSWLLDDEQKEASVIDITRDNLLPRIELQENGDDNLILGFGVDKVSLYEKVKVMVGDGERIELSPYCVLLCLTLEGKLVMFHVAGATETTVAPPISSAFTDEEDDSSTILPVGYDSSKTSAAEQHKVEGALLNSKSKETTQGAIIKNHSDIVKFPERNSPGQELKVPENLQNSDRDRQHNEYSVKQNLDNSQLQISWQRSSTLDQVPVKPPPVLGFGSAFRDPSKMEGQTLVSAPLTGVKNTDSLTGMTQSDTSSIGQLCYKDPLESAEVGKEIPKMVGSANIQSASSESWSRGKLLFSNDPTAKLSSFASSPVQGNRYEKSGASTGATRFAGSHSFSSDLSGGSIFNSRDSSAGASLSVYSSGKATQIGGQKAFTGTGNVESKPTIRSSPISSQENSDLSGGSISNSRDSSAAASLSVFESGKATQTGGQKAFTGTGSVESKPTIRSSPISSQENSVLGRSLNYKLHPTKENFRTTQPSGVLDSDPELSKHFGSVKEMVKELDTLLSHIEEDGGFRDACTISQKDSIMSLEEGIDNLSDRCRVWRNTLDEQLNEVQQLLDKTAQVLVRKVYIEGIVKQASDSQYWDLWNRQKLSPELDLKRRQILEVNKNLTSQLIELERHFNNLELNKFGEDGGVPFGHKAFHGSFGTSRHTQPLHSLYNTMNSQLAAAEQLSECLSKQMALLNIESPSVKRKNVAKELFESIGLSYNGDCFNSPDVKGSGHTPNPVKRLAFSSQSTATKDQSRNPASAMKNQEPETARRRRDSLDRSWASFEPPKTTIKRMVLQDERPRVTGIKPPLVKTKEIFSARVWEGPSTTLSKDHRASSPSLQTTIKKNEPQRYGGSKDMQDRPSKQAFENQPTSLFKWANDHSGPSESLGLKAPTMQVTQQSNPLPSSSAMASQSLYNAIRNNTSETQDVASERSIIGVTHIGKSGPSTVQPVPVSSLKSNLQSENLTNQTLSTSTNLAEQPHATQKKTTPVKAQVSDMLLNRGPLTKPTGSVKQGAGYPEKSVGILERSHSSTFASMSAAESATSLHEKNFKSDTVATKIQSGNTISSSTVSSSASVQPLVPSLSSAVLSSISQSSPIELATVPSSSPTISFGELNNVKPSKDVNQTVALQFSAPPTLPSSSSSSQASKMVIFPSAPESKPPIGELMSKSEILGTSQASLPHTDHPASECSLKLEPPMQPKPATEVSTGLVSGVQPNFKNIFRSASIVASSTKFEQPSIANVPVAAPFSSFSSTTDGKSESMDNVSQEDDMEEEAPDTTELNLGSLGGFGIGSAPTSAAPKANPFGAPFANATANAASSSFTFTVPTGELFRPASFDFQSVQPSQPSQPTNLSTYSCAFSTGPTSPAPTGGGFGQPAAIGPGQQALGSVLGSFGQSRQFGSGLPGTGFASPSAFGGGGFSATANPGGFGSSGSFLSTPTGGASNAAIGGGFAGAAASGGGFAGAAASGGGGFAGAASAGGGFAAVASSGGGFSAAPVAGSGFGGFSAFANGGPGTGTPPAQLITQMRK</sequence>
<dbReference type="eggNOG" id="ENOG502QSI5">
    <property type="taxonomic scope" value="Eukaryota"/>
</dbReference>
<dbReference type="SUPFAM" id="SSF117289">
    <property type="entry name" value="Nucleoporin domain"/>
    <property type="match status" value="1"/>
</dbReference>
<feature type="region of interest" description="Disordered" evidence="2">
    <location>
        <begin position="765"/>
        <end position="800"/>
    </location>
</feature>
<feature type="compositionally biased region" description="Acidic residues" evidence="2">
    <location>
        <begin position="1599"/>
        <end position="1608"/>
    </location>
</feature>
<feature type="region of interest" description="Disordered" evidence="2">
    <location>
        <begin position="496"/>
        <end position="519"/>
    </location>
</feature>
<feature type="compositionally biased region" description="Polar residues" evidence="2">
    <location>
        <begin position="714"/>
        <end position="743"/>
    </location>
</feature>
<dbReference type="OMA" id="KWVKESA"/>
<feature type="compositionally biased region" description="Basic and acidic residues" evidence="2">
    <location>
        <begin position="1098"/>
        <end position="1111"/>
    </location>
</feature>
<dbReference type="GO" id="GO:0006405">
    <property type="term" value="P:RNA export from nucleus"/>
    <property type="evidence" value="ECO:0007669"/>
    <property type="project" value="InterPro"/>
</dbReference>
<dbReference type="PANTHER" id="PTHR34418:SF3">
    <property type="entry name" value="NUCLEAR PORE COMPLEX PROTEIN NUP214"/>
    <property type="match status" value="1"/>
</dbReference>
<protein>
    <submittedName>
        <fullName evidence="4">Nuclear pore complex protein NUP214 isoform X1</fullName>
    </submittedName>
</protein>
<evidence type="ECO:0000256" key="1">
    <source>
        <dbReference type="SAM" id="Coils"/>
    </source>
</evidence>
<feature type="compositionally biased region" description="Polar residues" evidence="2">
    <location>
        <begin position="767"/>
        <end position="800"/>
    </location>
</feature>
<dbReference type="Proteomes" id="UP000189703">
    <property type="component" value="Unplaced"/>
</dbReference>
<name>A0A1U8B7J8_NELNU</name>
<feature type="region of interest" description="Disordered" evidence="2">
    <location>
        <begin position="651"/>
        <end position="673"/>
    </location>
</feature>
<keyword evidence="3" id="KW-1185">Reference proteome</keyword>
<feature type="region of interest" description="Disordered" evidence="2">
    <location>
        <begin position="1305"/>
        <end position="1324"/>
    </location>
</feature>
<dbReference type="KEGG" id="nnu:104607870"/>
<dbReference type="GeneID" id="104607870"/>
<dbReference type="OrthoDB" id="248320at2759"/>
<feature type="region of interest" description="Disordered" evidence="2">
    <location>
        <begin position="1"/>
        <end position="25"/>
    </location>
</feature>
<feature type="coiled-coil region" evidence="1">
    <location>
        <begin position="878"/>
        <end position="905"/>
    </location>
</feature>
<reference evidence="4" key="1">
    <citation type="submission" date="2025-08" db="UniProtKB">
        <authorList>
            <consortium name="RefSeq"/>
        </authorList>
    </citation>
    <scope>IDENTIFICATION</scope>
</reference>
<dbReference type="STRING" id="4432.A0A1U8B7J8"/>